<organism evidence="2 3">
    <name type="scientific">Luteimonas aestuarii</name>
    <dbReference type="NCBI Taxonomy" id="453837"/>
    <lineage>
        <taxon>Bacteria</taxon>
        <taxon>Pseudomonadati</taxon>
        <taxon>Pseudomonadota</taxon>
        <taxon>Gammaproteobacteria</taxon>
        <taxon>Lysobacterales</taxon>
        <taxon>Lysobacteraceae</taxon>
        <taxon>Luteimonas</taxon>
    </lineage>
</organism>
<keyword evidence="3" id="KW-1185">Reference proteome</keyword>
<sequence>MKRMLACAMLALATGVATHFAWVSAMPHRLMGGAMDTLGRDGERLHQWIHARRASPASRAIVRPSPDLAYSVCVFDLSRGDVRVRVHPSAGYWSLSLYTANSDNVRTWNDTGAPGGVEVVLTHGDAMAGDGRVALRSQRGIAAVRRLAPTPAEWEAAEAIRERDLCEVQP</sequence>
<dbReference type="Proteomes" id="UP000294796">
    <property type="component" value="Unassembled WGS sequence"/>
</dbReference>
<dbReference type="SUPFAM" id="SSF160935">
    <property type="entry name" value="VPA0735-like"/>
    <property type="match status" value="1"/>
</dbReference>
<dbReference type="Pfam" id="PF06863">
    <property type="entry name" value="DUF1254"/>
    <property type="match status" value="1"/>
</dbReference>
<evidence type="ECO:0000313" key="3">
    <source>
        <dbReference type="Proteomes" id="UP000294796"/>
    </source>
</evidence>
<dbReference type="AlphaFoldDB" id="A0A4R5TYN4"/>
<dbReference type="EMBL" id="SMTF01000003">
    <property type="protein sequence ID" value="TDK26323.1"/>
    <property type="molecule type" value="Genomic_DNA"/>
</dbReference>
<name>A0A4R5TYN4_9GAMM</name>
<dbReference type="InterPro" id="IPR010679">
    <property type="entry name" value="DUF1254"/>
</dbReference>
<evidence type="ECO:0000313" key="2">
    <source>
        <dbReference type="EMBL" id="TDK26323.1"/>
    </source>
</evidence>
<dbReference type="RefSeq" id="WP_133321342.1">
    <property type="nucleotide sequence ID" value="NZ_SMTF01000003.1"/>
</dbReference>
<dbReference type="OrthoDB" id="9777345at2"/>
<reference evidence="2 3" key="1">
    <citation type="submission" date="2019-03" db="EMBL/GenBank/DDBJ databases">
        <title>Luteimonas zhaokaii sp.nov., isolated from the rectal contents of Plateau pika in Yushu, Qinghai Province, China.</title>
        <authorList>
            <person name="Zhang G."/>
        </authorList>
    </citation>
    <scope>NUCLEOTIDE SEQUENCE [LARGE SCALE GENOMIC DNA]</scope>
    <source>
        <strain evidence="2 3">B9</strain>
    </source>
</reference>
<gene>
    <name evidence="2" type="ORF">E2F46_06985</name>
</gene>
<accession>A0A4R5TYN4</accession>
<protein>
    <submittedName>
        <fullName evidence="2">DUF1254 domain-containing protein</fullName>
    </submittedName>
</protein>
<evidence type="ECO:0000259" key="1">
    <source>
        <dbReference type="Pfam" id="PF06863"/>
    </source>
</evidence>
<proteinExistence type="predicted"/>
<comment type="caution">
    <text evidence="2">The sequence shown here is derived from an EMBL/GenBank/DDBJ whole genome shotgun (WGS) entry which is preliminary data.</text>
</comment>
<feature type="domain" description="DUF1254" evidence="1">
    <location>
        <begin position="48"/>
        <end position="163"/>
    </location>
</feature>